<evidence type="ECO:0000313" key="1">
    <source>
        <dbReference type="EMBL" id="QJE72911.1"/>
    </source>
</evidence>
<proteinExistence type="predicted"/>
<dbReference type="KEGG" id="acru:HHL28_07225"/>
<reference evidence="1" key="1">
    <citation type="submission" date="2020-04" db="EMBL/GenBank/DDBJ databases">
        <title>A desert anoxygenic phototrophic bacterium fixes CO2 using RubisCO under aerobic conditions.</title>
        <authorList>
            <person name="Tang K."/>
        </authorList>
    </citation>
    <scope>NUCLEOTIDE SEQUENCE [LARGE SCALE GENOMIC DNA]</scope>
    <source>
        <strain evidence="1">MIMtkB3</strain>
    </source>
</reference>
<organism evidence="1 2">
    <name type="scientific">Aerophototrophica crusticola</name>
    <dbReference type="NCBI Taxonomy" id="1709002"/>
    <lineage>
        <taxon>Bacteria</taxon>
        <taxon>Pseudomonadati</taxon>
        <taxon>Pseudomonadota</taxon>
        <taxon>Alphaproteobacteria</taxon>
        <taxon>Rhodospirillales</taxon>
        <taxon>Rhodospirillaceae</taxon>
        <taxon>Aerophototrophica</taxon>
    </lineage>
</organism>
<sequence length="158" mass="17868">MLPQLQSLLSFWESLRKGRELPSRQDFRPEDLGPWMGHLGLVAVEHGGRFRVRLSGTTIVEYDGEDFTGRYLDEAVPPAAYQEILRPYRQVLETRQPVHSSYVSRLGPSASATLERLLLPFSDDGCRVDLIMAGIYAVTDEPLSLLHSDLYGRPRLRG</sequence>
<dbReference type="Pfam" id="PF07310">
    <property type="entry name" value="PAS_5"/>
    <property type="match status" value="1"/>
</dbReference>
<accession>A0A858R679</accession>
<evidence type="ECO:0000313" key="2">
    <source>
        <dbReference type="Proteomes" id="UP000501891"/>
    </source>
</evidence>
<name>A0A858R679_9PROT</name>
<dbReference type="InterPro" id="IPR009922">
    <property type="entry name" value="DUF1457"/>
</dbReference>
<dbReference type="AlphaFoldDB" id="A0A858R679"/>
<gene>
    <name evidence="1" type="ORF">HHL28_07225</name>
</gene>
<keyword evidence="2" id="KW-1185">Reference proteome</keyword>
<protein>
    <submittedName>
        <fullName evidence="1">PAS domain-containing protein</fullName>
    </submittedName>
</protein>
<dbReference type="EMBL" id="CP051775">
    <property type="protein sequence ID" value="QJE72911.1"/>
    <property type="molecule type" value="Genomic_DNA"/>
</dbReference>
<dbReference type="Proteomes" id="UP000501891">
    <property type="component" value="Chromosome"/>
</dbReference>
<dbReference type="Gene3D" id="3.30.450.20">
    <property type="entry name" value="PAS domain"/>
    <property type="match status" value="1"/>
</dbReference>